<dbReference type="Gene3D" id="1.10.10.10">
    <property type="entry name" value="Winged helix-like DNA-binding domain superfamily/Winged helix DNA-binding domain"/>
    <property type="match status" value="1"/>
</dbReference>
<gene>
    <name evidence="7" type="ORF">DW712_16185</name>
</gene>
<evidence type="ECO:0000259" key="6">
    <source>
        <dbReference type="Pfam" id="PF04542"/>
    </source>
</evidence>
<dbReference type="InterPro" id="IPR013325">
    <property type="entry name" value="RNA_pol_sigma_r2"/>
</dbReference>
<dbReference type="Proteomes" id="UP000285650">
    <property type="component" value="Unassembled WGS sequence"/>
</dbReference>
<organism evidence="7 8">
    <name type="scientific">Bacteroides intestinalis</name>
    <dbReference type="NCBI Taxonomy" id="329854"/>
    <lineage>
        <taxon>Bacteria</taxon>
        <taxon>Pseudomonadati</taxon>
        <taxon>Bacteroidota</taxon>
        <taxon>Bacteroidia</taxon>
        <taxon>Bacteroidales</taxon>
        <taxon>Bacteroidaceae</taxon>
        <taxon>Bacteroides</taxon>
    </lineage>
</organism>
<dbReference type="PANTHER" id="PTHR43133:SF8">
    <property type="entry name" value="RNA POLYMERASE SIGMA FACTOR HI_1459-RELATED"/>
    <property type="match status" value="1"/>
</dbReference>
<comment type="caution">
    <text evidence="7">The sequence shown here is derived from an EMBL/GenBank/DDBJ whole genome shotgun (WGS) entry which is preliminary data.</text>
</comment>
<dbReference type="InterPro" id="IPR039425">
    <property type="entry name" value="RNA_pol_sigma-70-like"/>
</dbReference>
<dbReference type="GO" id="GO:0006352">
    <property type="term" value="P:DNA-templated transcription initiation"/>
    <property type="evidence" value="ECO:0007669"/>
    <property type="project" value="InterPro"/>
</dbReference>
<keyword evidence="3" id="KW-0731">Sigma factor</keyword>
<comment type="similarity">
    <text evidence="1">Belongs to the sigma-70 factor family. ECF subfamily.</text>
</comment>
<accession>A0A414L5W0</accession>
<keyword evidence="5" id="KW-0804">Transcription</keyword>
<dbReference type="PANTHER" id="PTHR43133">
    <property type="entry name" value="RNA POLYMERASE ECF-TYPE SIGMA FACTO"/>
    <property type="match status" value="1"/>
</dbReference>
<dbReference type="SUPFAM" id="SSF88946">
    <property type="entry name" value="Sigma2 domain of RNA polymerase sigma factors"/>
    <property type="match status" value="1"/>
</dbReference>
<evidence type="ECO:0000313" key="7">
    <source>
        <dbReference type="EMBL" id="RHE90086.1"/>
    </source>
</evidence>
<evidence type="ECO:0000313" key="8">
    <source>
        <dbReference type="Proteomes" id="UP000285650"/>
    </source>
</evidence>
<dbReference type="InterPro" id="IPR036388">
    <property type="entry name" value="WH-like_DNA-bd_sf"/>
</dbReference>
<dbReference type="InterPro" id="IPR014284">
    <property type="entry name" value="RNA_pol_sigma-70_dom"/>
</dbReference>
<keyword evidence="4" id="KW-0238">DNA-binding</keyword>
<evidence type="ECO:0000256" key="5">
    <source>
        <dbReference type="ARBA" id="ARBA00023163"/>
    </source>
</evidence>
<feature type="domain" description="RNA polymerase sigma-70 region 2" evidence="6">
    <location>
        <begin position="10"/>
        <end position="71"/>
    </location>
</feature>
<protein>
    <submittedName>
        <fullName evidence="7">RNA polymerase sigma factor</fullName>
    </submittedName>
</protein>
<dbReference type="Gene3D" id="1.10.1740.10">
    <property type="match status" value="1"/>
</dbReference>
<sequence length="182" mass="21856">MKSHNVAEIFKKYRRQLFSFIRYRTSEDEAEDILQDVFLRFIQADSASPINQVSSWLFQTARNKIIDNGRKCKEERMPETAIRQDGDTFIRQVTDFLIDEEQSPEKEYLKSLVWEELEKALYELPEEQRYVFEQTELNGLTFIELSEMCKTPVNTLISRKHYAVKHLRKRLKNIYESLIYEE</sequence>
<evidence type="ECO:0000256" key="1">
    <source>
        <dbReference type="ARBA" id="ARBA00010641"/>
    </source>
</evidence>
<dbReference type="InterPro" id="IPR013324">
    <property type="entry name" value="RNA_pol_sigma_r3/r4-like"/>
</dbReference>
<proteinExistence type="inferred from homology"/>
<evidence type="ECO:0000256" key="4">
    <source>
        <dbReference type="ARBA" id="ARBA00023125"/>
    </source>
</evidence>
<dbReference type="EMBL" id="QSKV01000011">
    <property type="protein sequence ID" value="RHE90086.1"/>
    <property type="molecule type" value="Genomic_DNA"/>
</dbReference>
<reference evidence="7 8" key="1">
    <citation type="submission" date="2018-08" db="EMBL/GenBank/DDBJ databases">
        <title>A genome reference for cultivated species of the human gut microbiota.</title>
        <authorList>
            <person name="Zou Y."/>
            <person name="Xue W."/>
            <person name="Luo G."/>
        </authorList>
    </citation>
    <scope>NUCLEOTIDE SEQUENCE [LARGE SCALE GENOMIC DNA]</scope>
    <source>
        <strain evidence="7 8">AM27-17</strain>
    </source>
</reference>
<dbReference type="InterPro" id="IPR007627">
    <property type="entry name" value="RNA_pol_sigma70_r2"/>
</dbReference>
<dbReference type="AlphaFoldDB" id="A0A414L5W0"/>
<dbReference type="GO" id="GO:0016987">
    <property type="term" value="F:sigma factor activity"/>
    <property type="evidence" value="ECO:0007669"/>
    <property type="project" value="UniProtKB-KW"/>
</dbReference>
<evidence type="ECO:0000256" key="2">
    <source>
        <dbReference type="ARBA" id="ARBA00023015"/>
    </source>
</evidence>
<dbReference type="Pfam" id="PF04542">
    <property type="entry name" value="Sigma70_r2"/>
    <property type="match status" value="1"/>
</dbReference>
<name>A0A414L5W0_9BACE</name>
<keyword evidence="2" id="KW-0805">Transcription regulation</keyword>
<dbReference type="GO" id="GO:0003677">
    <property type="term" value="F:DNA binding"/>
    <property type="evidence" value="ECO:0007669"/>
    <property type="project" value="UniProtKB-KW"/>
</dbReference>
<dbReference type="NCBIfam" id="TIGR02937">
    <property type="entry name" value="sigma70-ECF"/>
    <property type="match status" value="1"/>
</dbReference>
<dbReference type="RefSeq" id="WP_118222861.1">
    <property type="nucleotide sequence ID" value="NZ_JADNIJ010000003.1"/>
</dbReference>
<dbReference type="SUPFAM" id="SSF88659">
    <property type="entry name" value="Sigma3 and sigma4 domains of RNA polymerase sigma factors"/>
    <property type="match status" value="1"/>
</dbReference>
<evidence type="ECO:0000256" key="3">
    <source>
        <dbReference type="ARBA" id="ARBA00023082"/>
    </source>
</evidence>